<accession>A0A9W8EAB2</accession>
<proteinExistence type="inferred from homology"/>
<sequence length="173" mass="19596">MLTLNGSCHCGQVKFTVQSQTPVPYNRCYCTICRKLQGGGGYSINIMGIADTFKIVQGEKYTKRYQAIPTTADPVTGNIIEAGGMDRYFCTECGAYLWGWDKDYPENIYPFASAIDTPLPTPTHTTHLRLDSVASWANPRQPIYFDQSKAAFFDEYPDLSIYEWHKKFGQFSK</sequence>
<dbReference type="EMBL" id="JANBPY010000013">
    <property type="protein sequence ID" value="KAJ1969932.1"/>
    <property type="molecule type" value="Genomic_DNA"/>
</dbReference>
<dbReference type="Proteomes" id="UP001150925">
    <property type="component" value="Unassembled WGS sequence"/>
</dbReference>
<evidence type="ECO:0000256" key="1">
    <source>
        <dbReference type="ARBA" id="ARBA00005495"/>
    </source>
</evidence>
<dbReference type="Gene3D" id="2.170.150.70">
    <property type="match status" value="1"/>
</dbReference>
<dbReference type="InterPro" id="IPR011057">
    <property type="entry name" value="Mss4-like_sf"/>
</dbReference>
<dbReference type="GO" id="GO:0016846">
    <property type="term" value="F:carbon-sulfur lyase activity"/>
    <property type="evidence" value="ECO:0007669"/>
    <property type="project" value="InterPro"/>
</dbReference>
<dbReference type="Pfam" id="PF04828">
    <property type="entry name" value="GFA"/>
    <property type="match status" value="1"/>
</dbReference>
<evidence type="ECO:0000256" key="2">
    <source>
        <dbReference type="ARBA" id="ARBA00022723"/>
    </source>
</evidence>
<keyword evidence="2" id="KW-0479">Metal-binding</keyword>
<keyword evidence="3" id="KW-0862">Zinc</keyword>
<dbReference type="PROSITE" id="PS51891">
    <property type="entry name" value="CENP_V_GFA"/>
    <property type="match status" value="1"/>
</dbReference>
<organism evidence="6 7">
    <name type="scientific">Dispira parvispora</name>
    <dbReference type="NCBI Taxonomy" id="1520584"/>
    <lineage>
        <taxon>Eukaryota</taxon>
        <taxon>Fungi</taxon>
        <taxon>Fungi incertae sedis</taxon>
        <taxon>Zoopagomycota</taxon>
        <taxon>Kickxellomycotina</taxon>
        <taxon>Dimargaritomycetes</taxon>
        <taxon>Dimargaritales</taxon>
        <taxon>Dimargaritaceae</taxon>
        <taxon>Dispira</taxon>
    </lineage>
</organism>
<name>A0A9W8EAB2_9FUNG</name>
<dbReference type="InterPro" id="IPR006913">
    <property type="entry name" value="CENP-V/GFA"/>
</dbReference>
<protein>
    <recommendedName>
        <fullName evidence="5">CENP-V/GFA domain-containing protein</fullName>
    </recommendedName>
</protein>
<dbReference type="AlphaFoldDB" id="A0A9W8EAB2"/>
<dbReference type="PANTHER" id="PTHR33337:SF44">
    <property type="entry name" value="DUF636 DOMAIN PROTEIN (AFU_ORTHOLOGUE AFUA_1G09754)"/>
    <property type="match status" value="1"/>
</dbReference>
<feature type="domain" description="CENP-V/GFA" evidence="5">
    <location>
        <begin position="4"/>
        <end position="137"/>
    </location>
</feature>
<dbReference type="OrthoDB" id="406544at2759"/>
<keyword evidence="4" id="KW-0456">Lyase</keyword>
<evidence type="ECO:0000313" key="6">
    <source>
        <dbReference type="EMBL" id="KAJ1969932.1"/>
    </source>
</evidence>
<reference evidence="6" key="1">
    <citation type="submission" date="2022-07" db="EMBL/GenBank/DDBJ databases">
        <title>Phylogenomic reconstructions and comparative analyses of Kickxellomycotina fungi.</title>
        <authorList>
            <person name="Reynolds N.K."/>
            <person name="Stajich J.E."/>
            <person name="Barry K."/>
            <person name="Grigoriev I.V."/>
            <person name="Crous P."/>
            <person name="Smith M.E."/>
        </authorList>
    </citation>
    <scope>NUCLEOTIDE SEQUENCE</scope>
    <source>
        <strain evidence="6">RSA 1196</strain>
    </source>
</reference>
<dbReference type="PANTHER" id="PTHR33337">
    <property type="entry name" value="GFA DOMAIN-CONTAINING PROTEIN"/>
    <property type="match status" value="1"/>
</dbReference>
<evidence type="ECO:0000313" key="7">
    <source>
        <dbReference type="Proteomes" id="UP001150925"/>
    </source>
</evidence>
<evidence type="ECO:0000256" key="4">
    <source>
        <dbReference type="ARBA" id="ARBA00023239"/>
    </source>
</evidence>
<comment type="caution">
    <text evidence="6">The sequence shown here is derived from an EMBL/GenBank/DDBJ whole genome shotgun (WGS) entry which is preliminary data.</text>
</comment>
<evidence type="ECO:0000259" key="5">
    <source>
        <dbReference type="PROSITE" id="PS51891"/>
    </source>
</evidence>
<evidence type="ECO:0000256" key="3">
    <source>
        <dbReference type="ARBA" id="ARBA00022833"/>
    </source>
</evidence>
<keyword evidence="7" id="KW-1185">Reference proteome</keyword>
<dbReference type="GO" id="GO:0046872">
    <property type="term" value="F:metal ion binding"/>
    <property type="evidence" value="ECO:0007669"/>
    <property type="project" value="UniProtKB-KW"/>
</dbReference>
<comment type="similarity">
    <text evidence="1">Belongs to the Gfa family.</text>
</comment>
<gene>
    <name evidence="6" type="ORF">IWQ62_000303</name>
</gene>
<dbReference type="SUPFAM" id="SSF51316">
    <property type="entry name" value="Mss4-like"/>
    <property type="match status" value="1"/>
</dbReference>